<feature type="compositionally biased region" description="Basic and acidic residues" evidence="9">
    <location>
        <begin position="82"/>
        <end position="93"/>
    </location>
</feature>
<feature type="domain" description="G-patch" evidence="10">
    <location>
        <begin position="151"/>
        <end position="197"/>
    </location>
</feature>
<dbReference type="PROSITE" id="PS50174">
    <property type="entry name" value="G_PATCH"/>
    <property type="match status" value="1"/>
</dbReference>
<evidence type="ECO:0000256" key="3">
    <source>
        <dbReference type="ARBA" id="ARBA00022664"/>
    </source>
</evidence>
<evidence type="ECO:0000256" key="2">
    <source>
        <dbReference type="ARBA" id="ARBA00010900"/>
    </source>
</evidence>
<dbReference type="InterPro" id="IPR000467">
    <property type="entry name" value="G_patch_dom"/>
</dbReference>
<protein>
    <submittedName>
        <fullName evidence="11">Tuftelin-interacting protein 11</fullName>
    </submittedName>
</protein>
<evidence type="ECO:0000259" key="10">
    <source>
        <dbReference type="PROSITE" id="PS50174"/>
    </source>
</evidence>
<evidence type="ECO:0000256" key="1">
    <source>
        <dbReference type="ARBA" id="ARBA00004123"/>
    </source>
</evidence>
<dbReference type="GO" id="GO:0003676">
    <property type="term" value="F:nucleic acid binding"/>
    <property type="evidence" value="ECO:0007669"/>
    <property type="project" value="InterPro"/>
</dbReference>
<keyword evidence="4 7" id="KW-0747">Spliceosome</keyword>
<feature type="region of interest" description="Disordered" evidence="9">
    <location>
        <begin position="40"/>
        <end position="117"/>
    </location>
</feature>
<dbReference type="PIRSF" id="PIRSF017706">
    <property type="entry name" value="TFIP11"/>
    <property type="match status" value="1"/>
</dbReference>
<keyword evidence="6 7" id="KW-0539">Nucleus</keyword>
<dbReference type="Pfam" id="PF01585">
    <property type="entry name" value="G-patch"/>
    <property type="match status" value="1"/>
</dbReference>
<evidence type="ECO:0000256" key="8">
    <source>
        <dbReference type="SAM" id="Coils"/>
    </source>
</evidence>
<dbReference type="InterPro" id="IPR045211">
    <property type="entry name" value="TFP11/STIP/Ntr1"/>
</dbReference>
<feature type="compositionally biased region" description="Basic residues" evidence="9">
    <location>
        <begin position="55"/>
        <end position="64"/>
    </location>
</feature>
<evidence type="ECO:0000256" key="4">
    <source>
        <dbReference type="ARBA" id="ARBA00022728"/>
    </source>
</evidence>
<dbReference type="InterPro" id="IPR024933">
    <property type="entry name" value="TFP11"/>
</dbReference>
<dbReference type="PANTHER" id="PTHR23329">
    <property type="entry name" value="TUFTELIN-INTERACTING PROTEIN 11-RELATED"/>
    <property type="match status" value="1"/>
</dbReference>
<dbReference type="OrthoDB" id="4822at2759"/>
<dbReference type="Pfam" id="PF07842">
    <property type="entry name" value="GCFC"/>
    <property type="match status" value="1"/>
</dbReference>
<dbReference type="GO" id="GO:0071008">
    <property type="term" value="C:U2-type post-mRNA release spliceosomal complex"/>
    <property type="evidence" value="ECO:0007669"/>
    <property type="project" value="TreeGrafter"/>
</dbReference>
<dbReference type="Pfam" id="PF12457">
    <property type="entry name" value="TIP_N"/>
    <property type="match status" value="1"/>
</dbReference>
<accession>A0A2S2Q3N6</accession>
<feature type="compositionally biased region" description="Acidic residues" evidence="9">
    <location>
        <begin position="40"/>
        <end position="50"/>
    </location>
</feature>
<evidence type="ECO:0000256" key="7">
    <source>
        <dbReference type="PIRNR" id="PIRNR017706"/>
    </source>
</evidence>
<feature type="compositionally biased region" description="Basic and acidic residues" evidence="9">
    <location>
        <begin position="199"/>
        <end position="218"/>
    </location>
</feature>
<evidence type="ECO:0000256" key="6">
    <source>
        <dbReference type="ARBA" id="ARBA00023242"/>
    </source>
</evidence>
<sequence>MSDDDMEKFEITDYDLDNEFNMNRPQRRLTKNQAIYGIWADEEGDSDDEPSGFGGRRKKDKKYKQNYTAPVSFVAGGVQQSGKDKKEKEKEETRDDEVENVGNNISSSSEEEEKPAFSFDIDQELAGLRKKRSQVNPRIMNKGLGDWEKHTKGIGAKLLLGMGYQPGHGLGKKLQGITAPIEANLRKGRGAIGAYGPESKSKPMKVDNERTTDKKDNKVPANGWRKALKTEKTQYIYKTAEEVIEESKHPGQRKREFNELSRVKVIDMTGPEQRVLSGYHAISGVKKPMDQWEVQKDKKFSNFDLPELLHNLNILVEAAEQNIVTNNQELCNSEDRLIIIDQETIKLGETIKDKDKSIESLEKVIVIMESLNDALKRKRLNSDEAIKRLTDIKENYYPDYRLNGGLVFALAISQIMMKEKLSTWDPLQDPTMPFEELKKWKELLTLNEPCAEFQTLIWQEWLPQVQKACGRWNCRDCNSMIKLVEQSVELIPNDIITNVIENMILPKIQLEVEQWDPLTDLVPIHLWIHPWLPYLSKHFETIVYPTLRQKLSAALNAWHPSDNSAKLMLQPWVNVFQQGYMEAFLIKNIVPKLQIALQSFVINPHHQQLDNWNWVSAWSDLLPVPTLVDLLDQHFFPKWLKTLTMWINMNPNHEQISNWYTGWKSLMPAVIVEHPTIKGRFHSALDIMSRAVGGPSMPLPPPPPSIQGGLAEAVRTASQMPHGFKELVQKRCEERGILWIPIASRFRETKQVYKCGAKLQVNIDCGVLFVSQDGRTFTPMSVQSMLELCE</sequence>
<keyword evidence="8" id="KW-0175">Coiled coil</keyword>
<dbReference type="PANTHER" id="PTHR23329:SF1">
    <property type="entry name" value="TUFTELIN-INTERACTING PROTEIN 11"/>
    <property type="match status" value="1"/>
</dbReference>
<comment type="similarity">
    <text evidence="2 7">Belongs to the TFP11/STIP family.</text>
</comment>
<keyword evidence="3 7" id="KW-0507">mRNA processing</keyword>
<proteinExistence type="inferred from homology"/>
<feature type="region of interest" description="Disordered" evidence="9">
    <location>
        <begin position="192"/>
        <end position="220"/>
    </location>
</feature>
<dbReference type="InterPro" id="IPR022159">
    <property type="entry name" value="STIP/TFIP11_N"/>
</dbReference>
<evidence type="ECO:0000256" key="9">
    <source>
        <dbReference type="SAM" id="MobiDB-lite"/>
    </source>
</evidence>
<name>A0A2S2Q3N6_9HEMI</name>
<organism evidence="11">
    <name type="scientific">Sipha flava</name>
    <name type="common">yellow sugarcane aphid</name>
    <dbReference type="NCBI Taxonomy" id="143950"/>
    <lineage>
        <taxon>Eukaryota</taxon>
        <taxon>Metazoa</taxon>
        <taxon>Ecdysozoa</taxon>
        <taxon>Arthropoda</taxon>
        <taxon>Hexapoda</taxon>
        <taxon>Insecta</taxon>
        <taxon>Pterygota</taxon>
        <taxon>Neoptera</taxon>
        <taxon>Paraneoptera</taxon>
        <taxon>Hemiptera</taxon>
        <taxon>Sternorrhyncha</taxon>
        <taxon>Aphidomorpha</taxon>
        <taxon>Aphidoidea</taxon>
        <taxon>Aphididae</taxon>
        <taxon>Sipha</taxon>
    </lineage>
</organism>
<dbReference type="AlphaFoldDB" id="A0A2S2Q3N6"/>
<evidence type="ECO:0000256" key="5">
    <source>
        <dbReference type="ARBA" id="ARBA00023187"/>
    </source>
</evidence>
<feature type="compositionally biased region" description="Acidic residues" evidence="9">
    <location>
        <begin position="1"/>
        <end position="18"/>
    </location>
</feature>
<dbReference type="InterPro" id="IPR022783">
    <property type="entry name" value="GCFC_dom"/>
</dbReference>
<feature type="coiled-coil region" evidence="8">
    <location>
        <begin position="358"/>
        <end position="388"/>
    </location>
</feature>
<dbReference type="SMART" id="SM00443">
    <property type="entry name" value="G_patch"/>
    <property type="match status" value="1"/>
</dbReference>
<evidence type="ECO:0000313" key="11">
    <source>
        <dbReference type="EMBL" id="MBY72231.1"/>
    </source>
</evidence>
<keyword evidence="5 7" id="KW-0508">mRNA splicing</keyword>
<feature type="region of interest" description="Disordered" evidence="9">
    <location>
        <begin position="1"/>
        <end position="25"/>
    </location>
</feature>
<gene>
    <name evidence="11" type="primary">tfip11</name>
    <name evidence="11" type="ORF">g.109340</name>
</gene>
<dbReference type="GO" id="GO:0000390">
    <property type="term" value="P:spliceosomal complex disassembly"/>
    <property type="evidence" value="ECO:0007669"/>
    <property type="project" value="InterPro"/>
</dbReference>
<dbReference type="EMBL" id="GGMS01003028">
    <property type="protein sequence ID" value="MBY72231.1"/>
    <property type="molecule type" value="Transcribed_RNA"/>
</dbReference>
<comment type="subcellular location">
    <subcellularLocation>
        <location evidence="1 7">Nucleus</location>
    </subcellularLocation>
</comment>
<reference evidence="11" key="1">
    <citation type="submission" date="2018-04" db="EMBL/GenBank/DDBJ databases">
        <title>Transcriptome assembly of Sipha flava.</title>
        <authorList>
            <person name="Scully E.D."/>
            <person name="Geib S.M."/>
            <person name="Palmer N.A."/>
            <person name="Koch K."/>
            <person name="Bradshaw J."/>
            <person name="Heng-Moss T."/>
            <person name="Sarath G."/>
        </authorList>
    </citation>
    <scope>NUCLEOTIDE SEQUENCE</scope>
</reference>